<dbReference type="EMBL" id="CP052909">
    <property type="protein sequence ID" value="QNJ98308.1"/>
    <property type="molecule type" value="Genomic_DNA"/>
</dbReference>
<proteinExistence type="predicted"/>
<gene>
    <name evidence="1" type="ORF">ALE3EI_1757</name>
</gene>
<dbReference type="InterPro" id="IPR036278">
    <property type="entry name" value="Sialidase_sf"/>
</dbReference>
<keyword evidence="2" id="KW-1185">Reference proteome</keyword>
<evidence type="ECO:0008006" key="3">
    <source>
        <dbReference type="Google" id="ProtNLM"/>
    </source>
</evidence>
<accession>A0A7G8PVE2</accession>
<organism evidence="1 2">
    <name type="scientific">Constantimarinum furrinae</name>
    <dbReference type="NCBI Taxonomy" id="2562285"/>
    <lineage>
        <taxon>Bacteria</taxon>
        <taxon>Pseudomonadati</taxon>
        <taxon>Bacteroidota</taxon>
        <taxon>Flavobacteriia</taxon>
        <taxon>Flavobacteriales</taxon>
        <taxon>Flavobacteriaceae</taxon>
        <taxon>Altibacter/Constantimarinum group</taxon>
        <taxon>Constantimarinum</taxon>
    </lineage>
</organism>
<name>A0A7G8PVE2_9FLAO</name>
<dbReference type="AlphaFoldDB" id="A0A7G8PVE2"/>
<dbReference type="SUPFAM" id="SSF50939">
    <property type="entry name" value="Sialidases"/>
    <property type="match status" value="1"/>
</dbReference>
<sequence length="424" mass="46753">MRYLLILCILLTACKSDPKDSKEIKEEPTHHEMSEKKVSPIANPVKGNSSLPRLYSNGEALYMSWVTVKDSVSILHYSSYSAANKWDRPREIARGSDWFVNWADFPAIAENNGNILTNLLQKSADGTYTYDVKLNLFNPKESTFTDNWKKNFIAHNDGTKSEHGFVSILPYVEDGFFISWLDGRNTSGGGHGDHDKMESAGAMTLRAATVTSSGKIINAVELDDKVCDCCQTSAALTENGPIVVYRDRSNEEIRDISIVRLIDNKWSEPEPVGIDRWKIPGCPVNGPSVDALGSNVVVAWFTAVKGEGDVKVIFSEDNGATFGNAFTIDSGSATGRVDVVMLDDTEAAVLWMEPKGEDEVIQLMKINKHGYSQPPVTVSKTSADRAAGFPQLERVGDQLFLAWTVVGEEKDKTIKTASFRIDLL</sequence>
<dbReference type="CDD" id="cd15482">
    <property type="entry name" value="Sialidase_non-viral"/>
    <property type="match status" value="1"/>
</dbReference>
<dbReference type="Proteomes" id="UP000515514">
    <property type="component" value="Chromosome"/>
</dbReference>
<protein>
    <recommendedName>
        <fullName evidence="3">Exo-alpha-sialidase</fullName>
    </recommendedName>
</protein>
<evidence type="ECO:0000313" key="2">
    <source>
        <dbReference type="Proteomes" id="UP000515514"/>
    </source>
</evidence>
<dbReference type="RefSeq" id="WP_186987912.1">
    <property type="nucleotide sequence ID" value="NZ_CP052909.1"/>
</dbReference>
<evidence type="ECO:0000313" key="1">
    <source>
        <dbReference type="EMBL" id="QNJ98308.1"/>
    </source>
</evidence>
<reference evidence="1 2" key="1">
    <citation type="submission" date="2020-04" db="EMBL/GenBank/DDBJ databases">
        <title>Genome sequence of Altibacter aquimarinus strain ALE3EI.</title>
        <authorList>
            <person name="Oh H.-M."/>
            <person name="Jang D."/>
        </authorList>
    </citation>
    <scope>NUCLEOTIDE SEQUENCE [LARGE SCALE GENOMIC DNA]</scope>
    <source>
        <strain evidence="1 2">ALE3EI</strain>
    </source>
</reference>
<dbReference type="KEGG" id="alti:ALE3EI_1757"/>